<name>A0A0V0R4X3_PSEPJ</name>
<feature type="lipid moiety-binding region" description="Phosphatidylserine amidated glycine; alternate" evidence="5">
    <location>
        <position position="120"/>
    </location>
</feature>
<dbReference type="PANTHER" id="PTHR10969">
    <property type="entry name" value="MICROTUBULE-ASSOCIATED PROTEINS 1A/1B LIGHT CHAIN 3-RELATED"/>
    <property type="match status" value="1"/>
</dbReference>
<dbReference type="FunCoup" id="A0A0V0R4X3">
    <property type="interactions" value="172"/>
</dbReference>
<comment type="similarity">
    <text evidence="2 6">Belongs to the ATG8 family.</text>
</comment>
<reference evidence="7 8" key="1">
    <citation type="journal article" date="2015" name="Sci. Rep.">
        <title>Genome of the facultative scuticociliatosis pathogen Pseudocohnilembus persalinus provides insight into its virulence through horizontal gene transfer.</title>
        <authorList>
            <person name="Xiong J."/>
            <person name="Wang G."/>
            <person name="Cheng J."/>
            <person name="Tian M."/>
            <person name="Pan X."/>
            <person name="Warren A."/>
            <person name="Jiang C."/>
            <person name="Yuan D."/>
            <person name="Miao W."/>
        </authorList>
    </citation>
    <scope>NUCLEOTIDE SEQUENCE [LARGE SCALE GENOMIC DNA]</scope>
    <source>
        <strain evidence="7">36N120E</strain>
    </source>
</reference>
<evidence type="ECO:0000313" key="8">
    <source>
        <dbReference type="Proteomes" id="UP000054937"/>
    </source>
</evidence>
<dbReference type="EMBL" id="LDAU01000048">
    <property type="protein sequence ID" value="KRX09535.1"/>
    <property type="molecule type" value="Genomic_DNA"/>
</dbReference>
<dbReference type="InterPro" id="IPR029071">
    <property type="entry name" value="Ubiquitin-like_domsf"/>
</dbReference>
<evidence type="ECO:0000256" key="6">
    <source>
        <dbReference type="RuleBase" id="RU004384"/>
    </source>
</evidence>
<evidence type="ECO:0000256" key="3">
    <source>
        <dbReference type="ARBA" id="ARBA00023136"/>
    </source>
</evidence>
<dbReference type="OMA" id="AVYQEHK"/>
<sequence>MSDEKRFIDSYTLEERKQQSQKQLDKYPNMVPVIVEKYEKSKLSPVNCKKRYLVSHNTLFLEFSQNIKSKLNFASPQHSIYFYIAKQIPSKNNTMKELYQKFKHEDGFLYVEYGEQESFGRISSEDEINQLQIKNE</sequence>
<evidence type="ECO:0000256" key="4">
    <source>
        <dbReference type="ARBA" id="ARBA00023288"/>
    </source>
</evidence>
<proteinExistence type="inferred from homology"/>
<dbReference type="AlphaFoldDB" id="A0A0V0R4X3"/>
<organism evidence="7 8">
    <name type="scientific">Pseudocohnilembus persalinus</name>
    <name type="common">Ciliate</name>
    <dbReference type="NCBI Taxonomy" id="266149"/>
    <lineage>
        <taxon>Eukaryota</taxon>
        <taxon>Sar</taxon>
        <taxon>Alveolata</taxon>
        <taxon>Ciliophora</taxon>
        <taxon>Intramacronucleata</taxon>
        <taxon>Oligohymenophorea</taxon>
        <taxon>Scuticociliatia</taxon>
        <taxon>Philasterida</taxon>
        <taxon>Pseudocohnilembidae</taxon>
        <taxon>Pseudocohnilembus</taxon>
    </lineage>
</organism>
<accession>A0A0V0R4X3</accession>
<dbReference type="InterPro" id="IPR004241">
    <property type="entry name" value="Atg8-like"/>
</dbReference>
<dbReference type="GO" id="GO:0006914">
    <property type="term" value="P:autophagy"/>
    <property type="evidence" value="ECO:0007669"/>
    <property type="project" value="UniProtKB-KW"/>
</dbReference>
<keyword evidence="8" id="KW-1185">Reference proteome</keyword>
<dbReference type="SUPFAM" id="SSF54236">
    <property type="entry name" value="Ubiquitin-like"/>
    <property type="match status" value="1"/>
</dbReference>
<comment type="subcellular location">
    <subcellularLocation>
        <location evidence="1">Membrane</location>
    </subcellularLocation>
</comment>
<evidence type="ECO:0000313" key="7">
    <source>
        <dbReference type="EMBL" id="KRX09535.1"/>
    </source>
</evidence>
<evidence type="ECO:0000256" key="1">
    <source>
        <dbReference type="ARBA" id="ARBA00004370"/>
    </source>
</evidence>
<evidence type="ECO:0000256" key="2">
    <source>
        <dbReference type="ARBA" id="ARBA00007293"/>
    </source>
</evidence>
<dbReference type="Pfam" id="PF02991">
    <property type="entry name" value="ATG8"/>
    <property type="match status" value="1"/>
</dbReference>
<evidence type="ECO:0000256" key="5">
    <source>
        <dbReference type="PIRSR" id="PIRSR604241-50"/>
    </source>
</evidence>
<dbReference type="GO" id="GO:0016020">
    <property type="term" value="C:membrane"/>
    <property type="evidence" value="ECO:0007669"/>
    <property type="project" value="UniProtKB-SubCell"/>
</dbReference>
<protein>
    <recommendedName>
        <fullName evidence="6">Autophagy-related protein</fullName>
    </recommendedName>
</protein>
<keyword evidence="3" id="KW-0472">Membrane</keyword>
<keyword evidence="4 5" id="KW-0449">Lipoprotein</keyword>
<keyword evidence="6" id="KW-0072">Autophagy</keyword>
<dbReference type="Proteomes" id="UP000054937">
    <property type="component" value="Unassembled WGS sequence"/>
</dbReference>
<dbReference type="OrthoDB" id="6738456at2759"/>
<dbReference type="Gene3D" id="3.10.20.90">
    <property type="entry name" value="Phosphatidylinositol 3-kinase Catalytic Subunit, Chain A, domain 1"/>
    <property type="match status" value="1"/>
</dbReference>
<dbReference type="InParanoid" id="A0A0V0R4X3"/>
<comment type="caution">
    <text evidence="7">The sequence shown here is derived from an EMBL/GenBank/DDBJ whole genome shotgun (WGS) entry which is preliminary data.</text>
</comment>
<gene>
    <name evidence="7" type="ORF">PPERSA_12278</name>
</gene>